<organism evidence="3 4">
    <name type="scientific">Natranaeroarchaeum aerophilus</name>
    <dbReference type="NCBI Taxonomy" id="2917711"/>
    <lineage>
        <taxon>Archaea</taxon>
        <taxon>Methanobacteriati</taxon>
        <taxon>Methanobacteriota</taxon>
        <taxon>Stenosarchaea group</taxon>
        <taxon>Halobacteria</taxon>
        <taxon>Halobacteriales</taxon>
        <taxon>Natronoarchaeaceae</taxon>
        <taxon>Natranaeroarchaeum</taxon>
    </lineage>
</organism>
<comment type="caution">
    <text evidence="3">The sequence shown here is derived from an EMBL/GenBank/DDBJ whole genome shotgun (WGS) entry which is preliminary data.</text>
</comment>
<evidence type="ECO:0000313" key="4">
    <source>
        <dbReference type="Proteomes" id="UP001202674"/>
    </source>
</evidence>
<evidence type="ECO:0000259" key="2">
    <source>
        <dbReference type="Pfam" id="PF26436"/>
    </source>
</evidence>
<dbReference type="AlphaFoldDB" id="A0AAE3K529"/>
<dbReference type="Pfam" id="PF26436">
    <property type="entry name" value="DUF8119"/>
    <property type="match status" value="1"/>
</dbReference>
<dbReference type="EMBL" id="JAKRVY010000005">
    <property type="protein sequence ID" value="MCL9813987.1"/>
    <property type="molecule type" value="Genomic_DNA"/>
</dbReference>
<evidence type="ECO:0000313" key="3">
    <source>
        <dbReference type="EMBL" id="MCL9813987.1"/>
    </source>
</evidence>
<feature type="domain" description="DUF8119" evidence="2">
    <location>
        <begin position="1"/>
        <end position="69"/>
    </location>
</feature>
<keyword evidence="1" id="KW-0472">Membrane</keyword>
<keyword evidence="4" id="KW-1185">Reference proteome</keyword>
<evidence type="ECO:0000256" key="1">
    <source>
        <dbReference type="SAM" id="Phobius"/>
    </source>
</evidence>
<accession>A0AAE3K529</accession>
<reference evidence="3 4" key="1">
    <citation type="journal article" date="2022" name="Syst. Appl. Microbiol.">
        <title>Natronocalculus amylovorans gen. nov., sp. nov., and Natranaeroarchaeum aerophilus sp. nov., dominant culturable amylolytic natronoarchaea from hypersaline soda lakes in southwestern Siberia.</title>
        <authorList>
            <person name="Sorokin D.Y."/>
            <person name="Elcheninov A.G."/>
            <person name="Khizhniak T.V."/>
            <person name="Koenen M."/>
            <person name="Bale N.J."/>
            <person name="Damste J.S.S."/>
            <person name="Kublanov I.V."/>
        </authorList>
    </citation>
    <scope>NUCLEOTIDE SEQUENCE [LARGE SCALE GENOMIC DNA]</scope>
    <source>
        <strain evidence="3 4">AArc-St1-1</strain>
    </source>
</reference>
<gene>
    <name evidence="3" type="ORF">AArcSt11_10020</name>
</gene>
<feature type="transmembrane region" description="Helical" evidence="1">
    <location>
        <begin position="44"/>
        <end position="64"/>
    </location>
</feature>
<keyword evidence="1" id="KW-0812">Transmembrane</keyword>
<proteinExistence type="predicted"/>
<keyword evidence="1" id="KW-1133">Transmembrane helix</keyword>
<name>A0AAE3K529_9EURY</name>
<protein>
    <recommendedName>
        <fullName evidence="2">DUF8119 domain-containing protein</fullName>
    </recommendedName>
</protein>
<dbReference type="Proteomes" id="UP001202674">
    <property type="component" value="Unassembled WGS sequence"/>
</dbReference>
<dbReference type="InterPro" id="IPR058432">
    <property type="entry name" value="DUF8119"/>
</dbReference>
<sequence length="74" mass="8836">MTGVREWIERARSERWGILVDLLFAILWVTAVDVFFQFVDGPTWAYYLFMLTGIAVYFGLLWNFELAQRLQQEK</sequence>
<feature type="transmembrane region" description="Helical" evidence="1">
    <location>
        <begin position="16"/>
        <end position="38"/>
    </location>
</feature>
<dbReference type="RefSeq" id="WP_250596781.1">
    <property type="nucleotide sequence ID" value="NZ_JAKRVY010000005.1"/>
</dbReference>